<feature type="region of interest" description="Disordered" evidence="1">
    <location>
        <begin position="98"/>
        <end position="152"/>
    </location>
</feature>
<accession>A0A8X6JA73</accession>
<evidence type="ECO:0000256" key="1">
    <source>
        <dbReference type="SAM" id="MobiDB-lite"/>
    </source>
</evidence>
<dbReference type="Proteomes" id="UP000887013">
    <property type="component" value="Unassembled WGS sequence"/>
</dbReference>
<name>A0A8X6JA73_NEPPI</name>
<gene>
    <name evidence="2" type="ORF">NPIL_568281</name>
</gene>
<organism evidence="2 3">
    <name type="scientific">Nephila pilipes</name>
    <name type="common">Giant wood spider</name>
    <name type="synonym">Nephila maculata</name>
    <dbReference type="NCBI Taxonomy" id="299642"/>
    <lineage>
        <taxon>Eukaryota</taxon>
        <taxon>Metazoa</taxon>
        <taxon>Ecdysozoa</taxon>
        <taxon>Arthropoda</taxon>
        <taxon>Chelicerata</taxon>
        <taxon>Arachnida</taxon>
        <taxon>Araneae</taxon>
        <taxon>Araneomorphae</taxon>
        <taxon>Entelegynae</taxon>
        <taxon>Araneoidea</taxon>
        <taxon>Nephilidae</taxon>
        <taxon>Nephila</taxon>
    </lineage>
</organism>
<dbReference type="EMBL" id="BMAW01045614">
    <property type="protein sequence ID" value="GFS51009.1"/>
    <property type="molecule type" value="Genomic_DNA"/>
</dbReference>
<dbReference type="AlphaFoldDB" id="A0A8X6JA73"/>
<protein>
    <submittedName>
        <fullName evidence="2">Uncharacterized protein</fullName>
    </submittedName>
</protein>
<comment type="caution">
    <text evidence="2">The sequence shown here is derived from an EMBL/GenBank/DDBJ whole genome shotgun (WGS) entry which is preliminary data.</text>
</comment>
<evidence type="ECO:0000313" key="2">
    <source>
        <dbReference type="EMBL" id="GFS51009.1"/>
    </source>
</evidence>
<reference evidence="2" key="1">
    <citation type="submission" date="2020-08" db="EMBL/GenBank/DDBJ databases">
        <title>Multicomponent nature underlies the extraordinary mechanical properties of spider dragline silk.</title>
        <authorList>
            <person name="Kono N."/>
            <person name="Nakamura H."/>
            <person name="Mori M."/>
            <person name="Yoshida Y."/>
            <person name="Ohtoshi R."/>
            <person name="Malay A.D."/>
            <person name="Moran D.A.P."/>
            <person name="Tomita M."/>
            <person name="Numata K."/>
            <person name="Arakawa K."/>
        </authorList>
    </citation>
    <scope>NUCLEOTIDE SEQUENCE</scope>
</reference>
<proteinExistence type="predicted"/>
<evidence type="ECO:0000313" key="3">
    <source>
        <dbReference type="Proteomes" id="UP000887013"/>
    </source>
</evidence>
<feature type="compositionally biased region" description="Basic and acidic residues" evidence="1">
    <location>
        <begin position="143"/>
        <end position="152"/>
    </location>
</feature>
<keyword evidence="3" id="KW-1185">Reference proteome</keyword>
<sequence>MNKQSTEKSKLSFILKYVSSTIALDIDSPGPLLLHKIALHEFTRIQTGNRPTAQARKECLVRKLEIPNDSFIPPSSRTHEEEGESWLPPSAFHLLTGLERQRRTRKRIKTSEEKKKEWKRKQNNPEFDHFSFSKSFFRGRTKPLRESGHSRH</sequence>